<dbReference type="HOGENOM" id="CLU_850045_0_0_1"/>
<comment type="caution">
    <text evidence="2">The sequence shown here is derived from an EMBL/GenBank/DDBJ whole genome shotgun (WGS) entry which is preliminary data.</text>
</comment>
<proteinExistence type="predicted"/>
<name>K3V690_FUSPC</name>
<feature type="region of interest" description="Disordered" evidence="1">
    <location>
        <begin position="1"/>
        <end position="41"/>
    </location>
</feature>
<feature type="compositionally biased region" description="Basic and acidic residues" evidence="1">
    <location>
        <begin position="7"/>
        <end position="31"/>
    </location>
</feature>
<evidence type="ECO:0000256" key="1">
    <source>
        <dbReference type="SAM" id="MobiDB-lite"/>
    </source>
</evidence>
<sequence length="327" mass="37036">MTQAAETFEREKKLQRQVEGEQEKAFDAEARHRARHGITEQDLPENLRPLDTTEALDVHEAILCAGSSNLGRIFDDHAGANALPRMTRELEGLLLAGLSSMHPIIDHEANFTNIVSQLTPLSTHIRSLVTYRGDGLLPSTIRVEECHYNDEDPDGKLLVAQGILHARSLSNICDDRNSKAMMDSGVHRAGVITAFDLRTVKMLDNDPPAFFGNKSKLVWRFSTLTREFSTTHRQGQNANVLESDRQILGIEHIETLLRNTNTGGLHYYYDYFKIDPSIPFPIGRSSFVEWLAFKSPTMIRVLQLLDKHVREDGNRVLLIVDTLWIQR</sequence>
<reference evidence="2 3" key="1">
    <citation type="journal article" date="2012" name="PLoS Pathog.">
        <title>Comparative pathogenomics reveals horizontally acquired novel virulence genes in fungi infecting cereal hosts.</title>
        <authorList>
            <person name="Gardiner D.M."/>
            <person name="McDonald M.C."/>
            <person name="Covarelli L."/>
            <person name="Solomon P.S."/>
            <person name="Rusu A.G."/>
            <person name="Marshall M."/>
            <person name="Kazan K."/>
            <person name="Chakraborty S."/>
            <person name="McDonald B.A."/>
            <person name="Manners J.M."/>
        </authorList>
    </citation>
    <scope>NUCLEOTIDE SEQUENCE [LARGE SCALE GENOMIC DNA]</scope>
    <source>
        <strain evidence="2 3">CS3096</strain>
    </source>
</reference>
<evidence type="ECO:0000313" key="3">
    <source>
        <dbReference type="Proteomes" id="UP000007978"/>
    </source>
</evidence>
<dbReference type="RefSeq" id="XP_009262624.1">
    <property type="nucleotide sequence ID" value="XM_009264349.1"/>
</dbReference>
<dbReference type="OrthoDB" id="5103492at2759"/>
<keyword evidence="3" id="KW-1185">Reference proteome</keyword>
<dbReference type="KEGG" id="fpu:FPSE_11232"/>
<dbReference type="GeneID" id="20369849"/>
<dbReference type="EMBL" id="AFNW01000414">
    <property type="protein sequence ID" value="EKJ68599.1"/>
    <property type="molecule type" value="Genomic_DNA"/>
</dbReference>
<protein>
    <submittedName>
        <fullName evidence="2">Uncharacterized protein</fullName>
    </submittedName>
</protein>
<accession>K3V690</accession>
<evidence type="ECO:0000313" key="2">
    <source>
        <dbReference type="EMBL" id="EKJ68599.1"/>
    </source>
</evidence>
<dbReference type="Proteomes" id="UP000007978">
    <property type="component" value="Chromosome 2"/>
</dbReference>
<gene>
    <name evidence="2" type="ORF">FPSE_11232</name>
</gene>
<dbReference type="AlphaFoldDB" id="K3V690"/>
<organism evidence="2 3">
    <name type="scientific">Fusarium pseudograminearum (strain CS3096)</name>
    <name type="common">Wheat and barley crown-rot fungus</name>
    <dbReference type="NCBI Taxonomy" id="1028729"/>
    <lineage>
        <taxon>Eukaryota</taxon>
        <taxon>Fungi</taxon>
        <taxon>Dikarya</taxon>
        <taxon>Ascomycota</taxon>
        <taxon>Pezizomycotina</taxon>
        <taxon>Sordariomycetes</taxon>
        <taxon>Hypocreomycetidae</taxon>
        <taxon>Hypocreales</taxon>
        <taxon>Nectriaceae</taxon>
        <taxon>Fusarium</taxon>
    </lineage>
</organism>